<evidence type="ECO:0000256" key="1">
    <source>
        <dbReference type="SAM" id="MobiDB-lite"/>
    </source>
</evidence>
<dbReference type="EMBL" id="JASVWF010000002">
    <property type="protein sequence ID" value="MDL5156583.1"/>
    <property type="molecule type" value="Genomic_DNA"/>
</dbReference>
<accession>A0ABT7MAY2</accession>
<dbReference type="PANTHER" id="PTHR42705">
    <property type="entry name" value="BIFUNCTIONAL NON-HOMOLOGOUS END JOINING PROTEIN LIGD"/>
    <property type="match status" value="1"/>
</dbReference>
<evidence type="ECO:0000313" key="3">
    <source>
        <dbReference type="EMBL" id="MDL5156583.1"/>
    </source>
</evidence>
<feature type="region of interest" description="Disordered" evidence="1">
    <location>
        <begin position="315"/>
        <end position="352"/>
    </location>
</feature>
<sequence length="352" mass="38884">MTLTVASGAVARSPAVELEVGGREVRVSNPDKVYFPEPGITKRQVVEYYVAVADPLLGVLRDRPTHLKRFVDGVTGEFFYQKRLAKGAPDYVETVQVRFPSGRAADVLCPTEPAVLAWAANLGTFDFHPWPVRRPDVDAPDELRIDLDPQPGTDFADAAVVGATLREVLTDAGLVGWPKTSGGRGIHVMVPIRPEWDFVAVRRCVIAIGREVCRRLPEQATVDWWKEERGERVFIDFNQAARDRTIASAWSVRGTPRATVSFPLTWADLPDAEPDDFTVLTGPGLLAERGDAHAGLHDAPAGLETVLEWVERDQRDHDLGDMPYPPEYPKMPGEPKRVQPSKARADTLGKQV</sequence>
<reference evidence="3 4" key="1">
    <citation type="submission" date="2023-06" db="EMBL/GenBank/DDBJ databases">
        <title>Actinomycetospora Odt1-22.</title>
        <authorList>
            <person name="Supong K."/>
        </authorList>
    </citation>
    <scope>NUCLEOTIDE SEQUENCE [LARGE SCALE GENOMIC DNA]</scope>
    <source>
        <strain evidence="3 4">Odt1-22</strain>
    </source>
</reference>
<protein>
    <submittedName>
        <fullName evidence="3">Non-homologous end-joining DNA ligase</fullName>
        <ecNumber evidence="3">6.5.1.1</ecNumber>
    </submittedName>
</protein>
<proteinExistence type="predicted"/>
<comment type="caution">
    <text evidence="3">The sequence shown here is derived from an EMBL/GenBank/DDBJ whole genome shotgun (WGS) entry which is preliminary data.</text>
</comment>
<gene>
    <name evidence="3" type="primary">ligD</name>
    <name evidence="3" type="ORF">QRT03_11480</name>
</gene>
<dbReference type="NCBIfam" id="TIGR02778">
    <property type="entry name" value="ligD_pol"/>
    <property type="match status" value="1"/>
</dbReference>
<dbReference type="Proteomes" id="UP001231924">
    <property type="component" value="Unassembled WGS sequence"/>
</dbReference>
<evidence type="ECO:0000259" key="2">
    <source>
        <dbReference type="Pfam" id="PF21686"/>
    </source>
</evidence>
<dbReference type="EC" id="6.5.1.1" evidence="3"/>
<dbReference type="Gene3D" id="3.90.920.10">
    <property type="entry name" value="DNA primase, PRIM domain"/>
    <property type="match status" value="1"/>
</dbReference>
<feature type="domain" description="DNA ligase D polymerase" evidence="2">
    <location>
        <begin position="41"/>
        <end position="292"/>
    </location>
</feature>
<keyword evidence="3" id="KW-0436">Ligase</keyword>
<dbReference type="InterPro" id="IPR052171">
    <property type="entry name" value="NHEJ_LigD"/>
</dbReference>
<evidence type="ECO:0000313" key="4">
    <source>
        <dbReference type="Proteomes" id="UP001231924"/>
    </source>
</evidence>
<dbReference type="CDD" id="cd04865">
    <property type="entry name" value="LigD_Pol_like_2"/>
    <property type="match status" value="1"/>
</dbReference>
<keyword evidence="4" id="KW-1185">Reference proteome</keyword>
<dbReference type="GO" id="GO:0003910">
    <property type="term" value="F:DNA ligase (ATP) activity"/>
    <property type="evidence" value="ECO:0007669"/>
    <property type="project" value="UniProtKB-EC"/>
</dbReference>
<dbReference type="RefSeq" id="WP_286052884.1">
    <property type="nucleotide sequence ID" value="NZ_JASVWF010000002.1"/>
</dbReference>
<organism evidence="3 4">
    <name type="scientific">Actinomycetospora termitidis</name>
    <dbReference type="NCBI Taxonomy" id="3053470"/>
    <lineage>
        <taxon>Bacteria</taxon>
        <taxon>Bacillati</taxon>
        <taxon>Actinomycetota</taxon>
        <taxon>Actinomycetes</taxon>
        <taxon>Pseudonocardiales</taxon>
        <taxon>Pseudonocardiaceae</taxon>
        <taxon>Actinomycetospora</taxon>
    </lineage>
</organism>
<dbReference type="PANTHER" id="PTHR42705:SF3">
    <property type="entry name" value="ATP-DEPENDENT DNA LIGASE"/>
    <property type="match status" value="1"/>
</dbReference>
<dbReference type="InterPro" id="IPR014145">
    <property type="entry name" value="LigD_pol_dom"/>
</dbReference>
<name>A0ABT7MAY2_9PSEU</name>
<feature type="compositionally biased region" description="Basic and acidic residues" evidence="1">
    <location>
        <begin position="333"/>
        <end position="352"/>
    </location>
</feature>
<dbReference type="Pfam" id="PF21686">
    <property type="entry name" value="LigD_Prim-Pol"/>
    <property type="match status" value="1"/>
</dbReference>